<evidence type="ECO:0000259" key="17">
    <source>
        <dbReference type="PROSITE" id="PS00498"/>
    </source>
</evidence>
<evidence type="ECO:0000256" key="1">
    <source>
        <dbReference type="ARBA" id="ARBA00001973"/>
    </source>
</evidence>
<keyword evidence="3" id="KW-0812">Transmembrane</keyword>
<proteinExistence type="predicted"/>
<dbReference type="EMBL" id="CALNXJ010000040">
    <property type="protein sequence ID" value="CAH3145281.1"/>
    <property type="molecule type" value="Genomic_DNA"/>
</dbReference>
<sequence>MGYPIIAYLVFVVVTLPWVEGQFPRVCTDRSSLRDKKCCPTPKGFTTQCGSDGDRGKCQELTIRDWTIKYSHFQPFQMNDERHDWPRGLYHKVCKCNANYAGYDCSKCAFGYYGKNCTQKKNLIRRNFLSLTAEEKDRFMRYVNMSKHYVSDFVVTSTSYEEINKTVMEGDDPKDFFYNVTNYDLYTWMHYYAARDTISPDGKKESDIDFAHDGQGFPSWHRLYLLTWERNLQEIGNDEEFALPFWDWTGNPTQCDPAICSEGLLGVTNQSTGIVRGKYLDDWYVLCTNKQTSDLTKPCYPNITRAGLKRDTDDEKEKRKEQGFTMTFPTKTDVNFALRFETFDLPPFNKESSCNFENILEGYASSESGFRLPNIHGLHNRVHINVGGEMFEVPAATNDPIFLLQHTFVDLIYEKWLRKFNKDADVLSAYNAPIGHNRDDVIVPVFPVYTHQQMFKKSFEFGYDYQDVDDKGRSPDDEKEEESKSLGDCPTSPTCPTCPPPDSAPPGKLMCWWLMSVMLVWQLLLAD</sequence>
<dbReference type="GO" id="GO:0042438">
    <property type="term" value="P:melanin biosynthetic process"/>
    <property type="evidence" value="ECO:0007669"/>
    <property type="project" value="TreeGrafter"/>
</dbReference>
<accession>A0AAU9XEI7</accession>
<keyword evidence="10" id="KW-0325">Glycoprotein</keyword>
<evidence type="ECO:0000256" key="7">
    <source>
        <dbReference type="ARBA" id="ARBA00023008"/>
    </source>
</evidence>
<comment type="cofactor">
    <cofactor evidence="1">
        <name>Cu(2+)</name>
        <dbReference type="ChEBI" id="CHEBI:29036"/>
    </cofactor>
</comment>
<keyword evidence="4" id="KW-0479">Metal-binding</keyword>
<keyword evidence="8" id="KW-0503">Monooxygenase</keyword>
<evidence type="ECO:0000313" key="18">
    <source>
        <dbReference type="EMBL" id="CAH3145281.1"/>
    </source>
</evidence>
<keyword evidence="19" id="KW-1185">Reference proteome</keyword>
<evidence type="ECO:0000256" key="4">
    <source>
        <dbReference type="ARBA" id="ARBA00022723"/>
    </source>
</evidence>
<feature type="domain" description="Tyrosinase copper-binding" evidence="17">
    <location>
        <begin position="399"/>
        <end position="410"/>
    </location>
</feature>
<keyword evidence="7" id="KW-0186">Copper</keyword>
<evidence type="ECO:0000256" key="8">
    <source>
        <dbReference type="ARBA" id="ARBA00023033"/>
    </source>
</evidence>
<dbReference type="InterPro" id="IPR002227">
    <property type="entry name" value="Tyrosinase_Cu-bd"/>
</dbReference>
<dbReference type="AlphaFoldDB" id="A0AAU9XEI7"/>
<feature type="domain" description="Tyrosinase copper-binding" evidence="16">
    <location>
        <begin position="212"/>
        <end position="229"/>
    </location>
</feature>
<dbReference type="PROSITE" id="PS00497">
    <property type="entry name" value="TYROSINASE_1"/>
    <property type="match status" value="1"/>
</dbReference>
<feature type="region of interest" description="Disordered" evidence="14">
    <location>
        <begin position="467"/>
        <end position="500"/>
    </location>
</feature>
<dbReference type="InterPro" id="IPR008922">
    <property type="entry name" value="Di-copper_centre_dom_sf"/>
</dbReference>
<protein>
    <recommendedName>
        <fullName evidence="11">Tyrosinase</fullName>
        <ecNumber evidence="2">1.14.18.1</ecNumber>
    </recommendedName>
    <alternativeName>
        <fullName evidence="12">Monophenol monooxygenase</fullName>
    </alternativeName>
</protein>
<feature type="signal peptide" evidence="15">
    <location>
        <begin position="1"/>
        <end position="21"/>
    </location>
</feature>
<dbReference type="GO" id="GO:0043473">
    <property type="term" value="P:pigmentation"/>
    <property type="evidence" value="ECO:0007669"/>
    <property type="project" value="TreeGrafter"/>
</dbReference>
<gene>
    <name evidence="18" type="ORF">PMEA_00022463</name>
</gene>
<dbReference type="SUPFAM" id="SSF48056">
    <property type="entry name" value="Di-copper centre-containing domain"/>
    <property type="match status" value="1"/>
</dbReference>
<comment type="subcellular location">
    <subcellularLocation>
        <location evidence="13">Endomembrane system</location>
        <topology evidence="13">Single-pass type I membrane protein</topology>
    </subcellularLocation>
</comment>
<evidence type="ECO:0000313" key="19">
    <source>
        <dbReference type="Proteomes" id="UP001159428"/>
    </source>
</evidence>
<evidence type="ECO:0000259" key="16">
    <source>
        <dbReference type="PROSITE" id="PS00497"/>
    </source>
</evidence>
<organism evidence="18 19">
    <name type="scientific">Pocillopora meandrina</name>
    <dbReference type="NCBI Taxonomy" id="46732"/>
    <lineage>
        <taxon>Eukaryota</taxon>
        <taxon>Metazoa</taxon>
        <taxon>Cnidaria</taxon>
        <taxon>Anthozoa</taxon>
        <taxon>Hexacorallia</taxon>
        <taxon>Scleractinia</taxon>
        <taxon>Astrocoeniina</taxon>
        <taxon>Pocilloporidae</taxon>
        <taxon>Pocillopora</taxon>
    </lineage>
</organism>
<evidence type="ECO:0000256" key="6">
    <source>
        <dbReference type="ARBA" id="ARBA00023002"/>
    </source>
</evidence>
<evidence type="ECO:0000256" key="3">
    <source>
        <dbReference type="ARBA" id="ARBA00022692"/>
    </source>
</evidence>
<evidence type="ECO:0000256" key="11">
    <source>
        <dbReference type="ARBA" id="ARBA00039304"/>
    </source>
</evidence>
<evidence type="ECO:0000256" key="10">
    <source>
        <dbReference type="ARBA" id="ARBA00023180"/>
    </source>
</evidence>
<dbReference type="CDD" id="cd00055">
    <property type="entry name" value="EGF_Lam"/>
    <property type="match status" value="1"/>
</dbReference>
<evidence type="ECO:0000256" key="13">
    <source>
        <dbReference type="ARBA" id="ARBA00046288"/>
    </source>
</evidence>
<dbReference type="PRINTS" id="PR00092">
    <property type="entry name" value="TYROSINASE"/>
</dbReference>
<dbReference type="PANTHER" id="PTHR11474:SF124">
    <property type="entry name" value="TYROSINASE"/>
    <property type="match status" value="1"/>
</dbReference>
<dbReference type="Pfam" id="PF00264">
    <property type="entry name" value="Tyrosinase"/>
    <property type="match status" value="1"/>
</dbReference>
<dbReference type="InterPro" id="IPR050316">
    <property type="entry name" value="Tyrosinase/Hemocyanin"/>
</dbReference>
<keyword evidence="6" id="KW-0560">Oxidoreductase</keyword>
<keyword evidence="9" id="KW-0472">Membrane</keyword>
<evidence type="ECO:0000256" key="12">
    <source>
        <dbReference type="ARBA" id="ARBA00042251"/>
    </source>
</evidence>
<dbReference type="EC" id="1.14.18.1" evidence="2"/>
<keyword evidence="5 15" id="KW-0732">Signal</keyword>
<dbReference type="Gene3D" id="1.10.1280.10">
    <property type="entry name" value="Di-copper center containing domain from catechol oxidase"/>
    <property type="match status" value="1"/>
</dbReference>
<evidence type="ECO:0000256" key="5">
    <source>
        <dbReference type="ARBA" id="ARBA00022729"/>
    </source>
</evidence>
<name>A0AAU9XEI7_9CNID</name>
<dbReference type="PANTHER" id="PTHR11474">
    <property type="entry name" value="TYROSINASE FAMILY MEMBER"/>
    <property type="match status" value="1"/>
</dbReference>
<dbReference type="GO" id="GO:0012505">
    <property type="term" value="C:endomembrane system"/>
    <property type="evidence" value="ECO:0007669"/>
    <property type="project" value="UniProtKB-SubCell"/>
</dbReference>
<evidence type="ECO:0000256" key="15">
    <source>
        <dbReference type="SAM" id="SignalP"/>
    </source>
</evidence>
<evidence type="ECO:0000256" key="2">
    <source>
        <dbReference type="ARBA" id="ARBA00011906"/>
    </source>
</evidence>
<reference evidence="18 19" key="1">
    <citation type="submission" date="2022-05" db="EMBL/GenBank/DDBJ databases">
        <authorList>
            <consortium name="Genoscope - CEA"/>
            <person name="William W."/>
        </authorList>
    </citation>
    <scope>NUCLEOTIDE SEQUENCE [LARGE SCALE GENOMIC DNA]</scope>
</reference>
<dbReference type="GO" id="GO:0004503">
    <property type="term" value="F:tyrosinase activity"/>
    <property type="evidence" value="ECO:0007669"/>
    <property type="project" value="UniProtKB-EC"/>
</dbReference>
<dbReference type="PROSITE" id="PS00498">
    <property type="entry name" value="TYROSINASE_2"/>
    <property type="match status" value="1"/>
</dbReference>
<feature type="compositionally biased region" description="Basic and acidic residues" evidence="14">
    <location>
        <begin position="468"/>
        <end position="485"/>
    </location>
</feature>
<dbReference type="Proteomes" id="UP001159428">
    <property type="component" value="Unassembled WGS sequence"/>
</dbReference>
<evidence type="ECO:0000256" key="9">
    <source>
        <dbReference type="ARBA" id="ARBA00023136"/>
    </source>
</evidence>
<dbReference type="InterPro" id="IPR002049">
    <property type="entry name" value="LE_dom"/>
</dbReference>
<dbReference type="GO" id="GO:0046872">
    <property type="term" value="F:metal ion binding"/>
    <property type="evidence" value="ECO:0007669"/>
    <property type="project" value="UniProtKB-KW"/>
</dbReference>
<comment type="caution">
    <text evidence="18">The sequence shown here is derived from an EMBL/GenBank/DDBJ whole genome shotgun (WGS) entry which is preliminary data.</text>
</comment>
<evidence type="ECO:0000256" key="14">
    <source>
        <dbReference type="SAM" id="MobiDB-lite"/>
    </source>
</evidence>
<feature type="chain" id="PRO_5043930924" description="Tyrosinase" evidence="15">
    <location>
        <begin position="22"/>
        <end position="527"/>
    </location>
</feature>